<dbReference type="AlphaFoldDB" id="A0A7G2F7I4"/>
<organism evidence="1 2">
    <name type="scientific">Arabidopsis thaliana</name>
    <name type="common">Mouse-ear cress</name>
    <dbReference type="NCBI Taxonomy" id="3702"/>
    <lineage>
        <taxon>Eukaryota</taxon>
        <taxon>Viridiplantae</taxon>
        <taxon>Streptophyta</taxon>
        <taxon>Embryophyta</taxon>
        <taxon>Tracheophyta</taxon>
        <taxon>Spermatophyta</taxon>
        <taxon>Magnoliopsida</taxon>
        <taxon>eudicotyledons</taxon>
        <taxon>Gunneridae</taxon>
        <taxon>Pentapetalae</taxon>
        <taxon>rosids</taxon>
        <taxon>malvids</taxon>
        <taxon>Brassicales</taxon>
        <taxon>Brassicaceae</taxon>
        <taxon>Camelineae</taxon>
        <taxon>Arabidopsis</taxon>
    </lineage>
</organism>
<gene>
    <name evidence="1" type="ORF">AT9943_LOCUS18870</name>
</gene>
<evidence type="ECO:0000313" key="1">
    <source>
        <dbReference type="EMBL" id="CAD5331397.1"/>
    </source>
</evidence>
<reference evidence="1 2" key="1">
    <citation type="submission" date="2020-09" db="EMBL/GenBank/DDBJ databases">
        <authorList>
            <person name="Ashkenazy H."/>
        </authorList>
    </citation>
    <scope>NUCLEOTIDE SEQUENCE [LARGE SCALE GENOMIC DNA]</scope>
    <source>
        <strain evidence="2">cv. Cdm-0</strain>
    </source>
</reference>
<evidence type="ECO:0000313" key="2">
    <source>
        <dbReference type="Proteomes" id="UP000516314"/>
    </source>
</evidence>
<name>A0A7G2F7I4_ARATH</name>
<accession>A0A7G2F7I4</accession>
<dbReference type="PANTHER" id="PTHR33527">
    <property type="entry name" value="OS07G0274300 PROTEIN"/>
    <property type="match status" value="1"/>
</dbReference>
<dbReference type="Proteomes" id="UP000516314">
    <property type="component" value="Chromosome 5"/>
</dbReference>
<dbReference type="EMBL" id="LR881470">
    <property type="protein sequence ID" value="CAD5331397.1"/>
    <property type="molecule type" value="Genomic_DNA"/>
</dbReference>
<dbReference type="PANTHER" id="PTHR33527:SF18">
    <property type="entry name" value="F13O11.17 PROTEIN"/>
    <property type="match status" value="1"/>
</dbReference>
<protein>
    <submittedName>
        <fullName evidence="1">(thale cress) hypothetical protein</fullName>
    </submittedName>
</protein>
<proteinExistence type="predicted"/>
<sequence>MSPPSIEQLHTFHAKDRKIFSKLVLKFSKTPAESLLIMATWFWLEDFFSQNILSTILALSDPVIMALANEAVLCFQCLDSSEQPNNFNQIPLTAELLAKDISLQIFHKHRYSAIAGIRNFLTTVCSRIFSDILQRALPPSSSYPFVTRLRHPLIIPGFPHPTFGSINVMPDVVVGDNLYNNNLFPCSHGLWGWNASCIATDNERTMFITFSRGFPVSQAEVKRFFTKNYGENCVEGVYMKEDNKNFLNANGNDNGQQQSLFAKLVLNSVATVDRILDGEKIKRFKSNGKHIWARKYSMTRDD</sequence>